<dbReference type="InterPro" id="IPR022284">
    <property type="entry name" value="GPAT/DHAPAT"/>
</dbReference>
<dbReference type="EMBL" id="CP092874">
    <property type="protein sequence ID" value="UYV74827.1"/>
    <property type="molecule type" value="Genomic_DNA"/>
</dbReference>
<dbReference type="Proteomes" id="UP001235939">
    <property type="component" value="Chromosome 12"/>
</dbReference>
<dbReference type="PANTHER" id="PTHR12563">
    <property type="entry name" value="GLYCEROL-3-PHOSPHATE ACYLTRANSFERASE"/>
    <property type="match status" value="1"/>
</dbReference>
<proteinExistence type="predicted"/>
<keyword evidence="2" id="KW-1185">Reference proteome</keyword>
<reference evidence="1 2" key="1">
    <citation type="submission" date="2022-01" db="EMBL/GenBank/DDBJ databases">
        <title>A chromosomal length assembly of Cordylochernes scorpioides.</title>
        <authorList>
            <person name="Zeh D."/>
            <person name="Zeh J."/>
        </authorList>
    </citation>
    <scope>NUCLEOTIDE SEQUENCE [LARGE SCALE GENOMIC DNA]</scope>
    <source>
        <strain evidence="1">IN4F17</strain>
        <tissue evidence="1">Whole Body</tissue>
    </source>
</reference>
<name>A0ABY6L2Y7_9ARAC</name>
<protein>
    <submittedName>
        <fullName evidence="1">Uncharacterized protein</fullName>
    </submittedName>
</protein>
<gene>
    <name evidence="1" type="ORF">LAZ67_12001149</name>
</gene>
<evidence type="ECO:0000313" key="1">
    <source>
        <dbReference type="EMBL" id="UYV74827.1"/>
    </source>
</evidence>
<organism evidence="1 2">
    <name type="scientific">Cordylochernes scorpioides</name>
    <dbReference type="NCBI Taxonomy" id="51811"/>
    <lineage>
        <taxon>Eukaryota</taxon>
        <taxon>Metazoa</taxon>
        <taxon>Ecdysozoa</taxon>
        <taxon>Arthropoda</taxon>
        <taxon>Chelicerata</taxon>
        <taxon>Arachnida</taxon>
        <taxon>Pseudoscorpiones</taxon>
        <taxon>Cheliferoidea</taxon>
        <taxon>Chernetidae</taxon>
        <taxon>Cordylochernes</taxon>
    </lineage>
</organism>
<accession>A0ABY6L2Y7</accession>
<evidence type="ECO:0000313" key="2">
    <source>
        <dbReference type="Proteomes" id="UP001235939"/>
    </source>
</evidence>
<dbReference type="PANTHER" id="PTHR12563:SF17">
    <property type="entry name" value="DIHYDROXYACETONE PHOSPHATE ACYLTRANSFERASE"/>
    <property type="match status" value="1"/>
</dbReference>
<sequence>MLWYNSVLLSEDGNNAKVTSVGFNPRSCLVDLETMIAVTVNRWHLRCHLAGVGGRLCKVELLFTLEIRKKKHKVRTTMLLPKQLLPSDDVTETTMSTVIGGEAYIEVLEARRLYGEYSWITRKWEVPPYRYSLNRTPAEIRESTYNKLKLHQVIKDRFPGKKTPLYKGQFSFEKLPYLQFSNSSVKEHLFLKDTLALQSGVVLYWENPLTNTALKFNQILCSHYHVAVVTDIVLQLAASSKENIDEEVKKILREMSHNFQMTSVRFTGYLLAKVMKRIYNGIYVNIQGIEKVMEDGTRRFIIAGDVQKLASWGKPRKEQV</sequence>